<evidence type="ECO:0000256" key="8">
    <source>
        <dbReference type="PIRSR" id="PIRSR602401-1"/>
    </source>
</evidence>
<dbReference type="GO" id="GO:0004497">
    <property type="term" value="F:monooxygenase activity"/>
    <property type="evidence" value="ECO:0007669"/>
    <property type="project" value="UniProtKB-KW"/>
</dbReference>
<reference evidence="9" key="2">
    <citation type="journal article" date="2024" name="Plant">
        <title>Genomic evolution and insights into agronomic trait innovations of Sesamum species.</title>
        <authorList>
            <person name="Miao H."/>
            <person name="Wang L."/>
            <person name="Qu L."/>
            <person name="Liu H."/>
            <person name="Sun Y."/>
            <person name="Le M."/>
            <person name="Wang Q."/>
            <person name="Wei S."/>
            <person name="Zheng Y."/>
            <person name="Lin W."/>
            <person name="Duan Y."/>
            <person name="Cao H."/>
            <person name="Xiong S."/>
            <person name="Wang X."/>
            <person name="Wei L."/>
            <person name="Li C."/>
            <person name="Ma Q."/>
            <person name="Ju M."/>
            <person name="Zhao R."/>
            <person name="Li G."/>
            <person name="Mu C."/>
            <person name="Tian Q."/>
            <person name="Mei H."/>
            <person name="Zhang T."/>
            <person name="Gao T."/>
            <person name="Zhang H."/>
        </authorList>
    </citation>
    <scope>NUCLEOTIDE SEQUENCE</scope>
    <source>
        <strain evidence="9">G02</strain>
    </source>
</reference>
<keyword evidence="5" id="KW-0560">Oxidoreductase</keyword>
<keyword evidence="7" id="KW-0503">Monooxygenase</keyword>
<evidence type="ECO:0000256" key="4">
    <source>
        <dbReference type="ARBA" id="ARBA00022723"/>
    </source>
</evidence>
<dbReference type="PANTHER" id="PTHR47950">
    <property type="entry name" value="CYTOCHROME P450, FAMILY 76, SUBFAMILY C, POLYPEPTIDE 5-RELATED"/>
    <property type="match status" value="1"/>
</dbReference>
<dbReference type="Pfam" id="PF00067">
    <property type="entry name" value="p450"/>
    <property type="match status" value="1"/>
</dbReference>
<dbReference type="PANTHER" id="PTHR47950:SF14">
    <property type="entry name" value="CYTOCHROME P450 76A2-LIKE ISOFORM X1"/>
    <property type="match status" value="1"/>
</dbReference>
<dbReference type="SUPFAM" id="SSF48264">
    <property type="entry name" value="Cytochrome P450"/>
    <property type="match status" value="1"/>
</dbReference>
<feature type="binding site" description="axial binding residue" evidence="8">
    <location>
        <position position="118"/>
    </location>
    <ligand>
        <name>heme</name>
        <dbReference type="ChEBI" id="CHEBI:30413"/>
    </ligand>
    <ligandPart>
        <name>Fe</name>
        <dbReference type="ChEBI" id="CHEBI:18248"/>
    </ligandPart>
</feature>
<evidence type="ECO:0000256" key="7">
    <source>
        <dbReference type="ARBA" id="ARBA00023033"/>
    </source>
</evidence>
<organism evidence="9">
    <name type="scientific">Sesamum radiatum</name>
    <name type="common">Black benniseed</name>
    <dbReference type="NCBI Taxonomy" id="300843"/>
    <lineage>
        <taxon>Eukaryota</taxon>
        <taxon>Viridiplantae</taxon>
        <taxon>Streptophyta</taxon>
        <taxon>Embryophyta</taxon>
        <taxon>Tracheophyta</taxon>
        <taxon>Spermatophyta</taxon>
        <taxon>Magnoliopsida</taxon>
        <taxon>eudicotyledons</taxon>
        <taxon>Gunneridae</taxon>
        <taxon>Pentapetalae</taxon>
        <taxon>asterids</taxon>
        <taxon>lamiids</taxon>
        <taxon>Lamiales</taxon>
        <taxon>Pedaliaceae</taxon>
        <taxon>Sesamum</taxon>
    </lineage>
</organism>
<evidence type="ECO:0000256" key="2">
    <source>
        <dbReference type="ARBA" id="ARBA00010617"/>
    </source>
</evidence>
<comment type="similarity">
    <text evidence="2">Belongs to the cytochrome P450 family.</text>
</comment>
<protein>
    <submittedName>
        <fullName evidence="9">Cytochrome</fullName>
    </submittedName>
</protein>
<accession>A0AAW2KTE1</accession>
<proteinExistence type="inferred from homology"/>
<evidence type="ECO:0000256" key="3">
    <source>
        <dbReference type="ARBA" id="ARBA00022617"/>
    </source>
</evidence>
<dbReference type="AlphaFoldDB" id="A0AAW2KTE1"/>
<evidence type="ECO:0000256" key="1">
    <source>
        <dbReference type="ARBA" id="ARBA00004167"/>
    </source>
</evidence>
<reference evidence="9" key="1">
    <citation type="submission" date="2020-06" db="EMBL/GenBank/DDBJ databases">
        <authorList>
            <person name="Li T."/>
            <person name="Hu X."/>
            <person name="Zhang T."/>
            <person name="Song X."/>
            <person name="Zhang H."/>
            <person name="Dai N."/>
            <person name="Sheng W."/>
            <person name="Hou X."/>
            <person name="Wei L."/>
        </authorList>
    </citation>
    <scope>NUCLEOTIDE SEQUENCE</scope>
    <source>
        <strain evidence="9">G02</strain>
        <tissue evidence="9">Leaf</tissue>
    </source>
</reference>
<dbReference type="GO" id="GO:0005506">
    <property type="term" value="F:iron ion binding"/>
    <property type="evidence" value="ECO:0007669"/>
    <property type="project" value="InterPro"/>
</dbReference>
<evidence type="ECO:0000256" key="6">
    <source>
        <dbReference type="ARBA" id="ARBA00023004"/>
    </source>
</evidence>
<dbReference type="Gene3D" id="1.10.630.10">
    <property type="entry name" value="Cytochrome P450"/>
    <property type="match status" value="1"/>
</dbReference>
<gene>
    <name evidence="9" type="ORF">Sradi_5903200</name>
</gene>
<dbReference type="InterPro" id="IPR036396">
    <property type="entry name" value="Cyt_P450_sf"/>
</dbReference>
<comment type="caution">
    <text evidence="9">The sequence shown here is derived from an EMBL/GenBank/DDBJ whole genome shotgun (WGS) entry which is preliminary data.</text>
</comment>
<keyword evidence="4 8" id="KW-0479">Metal-binding</keyword>
<comment type="subcellular location">
    <subcellularLocation>
        <location evidence="1">Membrane</location>
        <topology evidence="1">Single-pass membrane protein</topology>
    </subcellularLocation>
</comment>
<dbReference type="GO" id="GO:0016020">
    <property type="term" value="C:membrane"/>
    <property type="evidence" value="ECO:0007669"/>
    <property type="project" value="UniProtKB-SubCell"/>
</dbReference>
<keyword evidence="3 8" id="KW-0349">Heme</keyword>
<dbReference type="EMBL" id="JACGWJ010000027">
    <property type="protein sequence ID" value="KAL0309609.1"/>
    <property type="molecule type" value="Genomic_DNA"/>
</dbReference>
<dbReference type="GO" id="GO:0020037">
    <property type="term" value="F:heme binding"/>
    <property type="evidence" value="ECO:0007669"/>
    <property type="project" value="InterPro"/>
</dbReference>
<dbReference type="InterPro" id="IPR002401">
    <property type="entry name" value="Cyt_P450_E_grp-I"/>
</dbReference>
<keyword evidence="6 8" id="KW-0408">Iron</keyword>
<dbReference type="PRINTS" id="PR00385">
    <property type="entry name" value="P450"/>
</dbReference>
<evidence type="ECO:0000256" key="5">
    <source>
        <dbReference type="ARBA" id="ARBA00023002"/>
    </source>
</evidence>
<dbReference type="GO" id="GO:0016705">
    <property type="term" value="F:oxidoreductase activity, acting on paired donors, with incorporation or reduction of molecular oxygen"/>
    <property type="evidence" value="ECO:0007669"/>
    <property type="project" value="InterPro"/>
</dbReference>
<dbReference type="PRINTS" id="PR00463">
    <property type="entry name" value="EP450I"/>
</dbReference>
<name>A0AAW2KTE1_SESRA</name>
<comment type="cofactor">
    <cofactor evidence="8">
        <name>heme</name>
        <dbReference type="ChEBI" id="CHEBI:30413"/>
    </cofactor>
</comment>
<dbReference type="InterPro" id="IPR001128">
    <property type="entry name" value="Cyt_P450"/>
</dbReference>
<evidence type="ECO:0000313" key="9">
    <source>
        <dbReference type="EMBL" id="KAL0309609.1"/>
    </source>
</evidence>
<sequence>MIKAKNELAEVVGKSNKFEENHLKLGLPYLEAVIKETLRLHPPAPFLVPRRAVQDTKFMGYHIPKDTQLLVNAWAIGRDPELWEDPLCFKSERFLGSEIDYKGQNFELIPFGAGQGICAGIPLAHRMLHFVSGTLLHEFDWEVDEISRNDLMDMRGRLGLTVRKLAPLTTIPRRRST</sequence>